<dbReference type="GO" id="GO:0005956">
    <property type="term" value="C:protein kinase CK2 complex"/>
    <property type="evidence" value="ECO:0007669"/>
    <property type="project" value="UniProtKB-UniRule"/>
</dbReference>
<proteinExistence type="inferred from homology"/>
<reference evidence="4" key="1">
    <citation type="submission" date="2020-04" db="EMBL/GenBank/DDBJ databases">
        <authorList>
            <person name="Alioto T."/>
            <person name="Alioto T."/>
            <person name="Gomez Garrido J."/>
        </authorList>
    </citation>
    <scope>NUCLEOTIDE SEQUENCE</scope>
    <source>
        <strain evidence="4">A484AB</strain>
    </source>
</reference>
<dbReference type="PANTHER" id="PTHR11740:SF0">
    <property type="entry name" value="CASEIN KINASE II SUBUNIT BETA"/>
    <property type="match status" value="1"/>
</dbReference>
<dbReference type="GO" id="GO:0016301">
    <property type="term" value="F:kinase activity"/>
    <property type="evidence" value="ECO:0007669"/>
    <property type="project" value="UniProtKB-KW"/>
</dbReference>
<sequence>MLRMETANNSNPADLGTAKDAEGETCKDVKKKERNTTTSGWVIRFRKRHGNEWLEEIDRDFLRDYTNLTGLDEEICYLSHGLHIILSDGLYLDSNGNSKIRTKNEGKHLEAAEMLYSLVHARYMLTSKGLEKVFKKYKEGFYGLCPRYYCEKTTVLPIGMSDKLGQGNVKTYCPSCEDIYHTELPGNEPTDGASFGTSLPQMFFMAYPALHPSPTLGHYVPKLFGFKIHGSVEYQHSEITGFKMRQKSQTKHHCSKSGEKDKLKDSCKENDPSQDNTKDKLPDIHGHSLMEKTKDINGHFPEKTPRKRRRRKRTTEIKVQ</sequence>
<dbReference type="SMART" id="SM01085">
    <property type="entry name" value="CK_II_beta"/>
    <property type="match status" value="1"/>
</dbReference>
<feature type="compositionally biased region" description="Polar residues" evidence="3">
    <location>
        <begin position="1"/>
        <end position="12"/>
    </location>
</feature>
<evidence type="ECO:0000313" key="4">
    <source>
        <dbReference type="EMBL" id="CAB3990975.1"/>
    </source>
</evidence>
<dbReference type="Gene3D" id="1.10.1820.10">
    <property type="entry name" value="protein kinase ck2 holoenzyme, chain C, domain 1"/>
    <property type="match status" value="1"/>
</dbReference>
<feature type="compositionally biased region" description="Basic and acidic residues" evidence="3">
    <location>
        <begin position="256"/>
        <end position="304"/>
    </location>
</feature>
<comment type="similarity">
    <text evidence="1 2">Belongs to the casein kinase 2 subunit beta family.</text>
</comment>
<feature type="region of interest" description="Disordered" evidence="3">
    <location>
        <begin position="243"/>
        <end position="320"/>
    </location>
</feature>
<keyword evidence="4" id="KW-0808">Transferase</keyword>
<comment type="caution">
    <text evidence="4">The sequence shown here is derived from an EMBL/GenBank/DDBJ whole genome shotgun (WGS) entry which is preliminary data.</text>
</comment>
<keyword evidence="5" id="KW-1185">Reference proteome</keyword>
<dbReference type="Gene3D" id="2.20.25.20">
    <property type="match status" value="1"/>
</dbReference>
<dbReference type="InterPro" id="IPR000704">
    <property type="entry name" value="Casein_kinase_II_reg-sub"/>
</dbReference>
<feature type="region of interest" description="Disordered" evidence="3">
    <location>
        <begin position="1"/>
        <end position="30"/>
    </location>
</feature>
<dbReference type="EMBL" id="CACRXK020001763">
    <property type="protein sequence ID" value="CAB3990975.1"/>
    <property type="molecule type" value="Genomic_DNA"/>
</dbReference>
<dbReference type="InterPro" id="IPR016149">
    <property type="entry name" value="Casein_kin_II_reg-sub_N"/>
</dbReference>
<organism evidence="4 5">
    <name type="scientific">Paramuricea clavata</name>
    <name type="common">Red gorgonian</name>
    <name type="synonym">Violescent sea-whip</name>
    <dbReference type="NCBI Taxonomy" id="317549"/>
    <lineage>
        <taxon>Eukaryota</taxon>
        <taxon>Metazoa</taxon>
        <taxon>Cnidaria</taxon>
        <taxon>Anthozoa</taxon>
        <taxon>Octocorallia</taxon>
        <taxon>Malacalcyonacea</taxon>
        <taxon>Plexauridae</taxon>
        <taxon>Paramuricea</taxon>
    </lineage>
</organism>
<dbReference type="SUPFAM" id="SSF57798">
    <property type="entry name" value="Casein kinase II beta subunit"/>
    <property type="match status" value="1"/>
</dbReference>
<evidence type="ECO:0000256" key="1">
    <source>
        <dbReference type="ARBA" id="ARBA00006941"/>
    </source>
</evidence>
<feature type="compositionally biased region" description="Basic and acidic residues" evidence="3">
    <location>
        <begin position="17"/>
        <end position="30"/>
    </location>
</feature>
<evidence type="ECO:0000256" key="2">
    <source>
        <dbReference type="RuleBase" id="RU361268"/>
    </source>
</evidence>
<dbReference type="PANTHER" id="PTHR11740">
    <property type="entry name" value="CASEIN KINASE II SUBUNIT BETA"/>
    <property type="match status" value="1"/>
</dbReference>
<evidence type="ECO:0000256" key="3">
    <source>
        <dbReference type="SAM" id="MobiDB-lite"/>
    </source>
</evidence>
<protein>
    <recommendedName>
        <fullName evidence="2">Casein kinase II subunit beta</fullName>
        <shortName evidence="2">CK II beta</shortName>
    </recommendedName>
</protein>
<accession>A0A6S7GGY9</accession>
<dbReference type="Pfam" id="PF01214">
    <property type="entry name" value="CK_II_beta"/>
    <property type="match status" value="1"/>
</dbReference>
<dbReference type="PROSITE" id="PS01101">
    <property type="entry name" value="CK2_BETA"/>
    <property type="match status" value="1"/>
</dbReference>
<dbReference type="GO" id="GO:0019887">
    <property type="term" value="F:protein kinase regulator activity"/>
    <property type="evidence" value="ECO:0007669"/>
    <property type="project" value="InterPro"/>
</dbReference>
<dbReference type="OrthoDB" id="3971593at2759"/>
<evidence type="ECO:0000313" key="5">
    <source>
        <dbReference type="Proteomes" id="UP001152795"/>
    </source>
</evidence>
<dbReference type="Proteomes" id="UP001152795">
    <property type="component" value="Unassembled WGS sequence"/>
</dbReference>
<comment type="subunit">
    <text evidence="2">Tetramer of two alpha and two beta subunits.</text>
</comment>
<keyword evidence="4" id="KW-0418">Kinase</keyword>
<name>A0A6S7GGY9_PARCT</name>
<dbReference type="InterPro" id="IPR035991">
    <property type="entry name" value="Casein_kinase_II_beta-like"/>
</dbReference>
<dbReference type="GO" id="GO:0005737">
    <property type="term" value="C:cytoplasm"/>
    <property type="evidence" value="ECO:0007669"/>
    <property type="project" value="TreeGrafter"/>
</dbReference>
<dbReference type="FunFam" id="2.20.25.20:FF:000001">
    <property type="entry name" value="Casein kinase II subunit beta"/>
    <property type="match status" value="1"/>
</dbReference>
<gene>
    <name evidence="4" type="ORF">PACLA_8A067790</name>
</gene>
<dbReference type="PRINTS" id="PR00472">
    <property type="entry name" value="CASNKINASEII"/>
</dbReference>
<dbReference type="AlphaFoldDB" id="A0A6S7GGY9"/>
<feature type="compositionally biased region" description="Basic residues" evidence="3">
    <location>
        <begin position="244"/>
        <end position="255"/>
    </location>
</feature>